<evidence type="ECO:0000313" key="6">
    <source>
        <dbReference type="Proteomes" id="UP000247555"/>
    </source>
</evidence>
<feature type="transmembrane region" description="Helical" evidence="4">
    <location>
        <begin position="339"/>
        <end position="359"/>
    </location>
</feature>
<keyword evidence="6" id="KW-1185">Reference proteome</keyword>
<dbReference type="PANTHER" id="PTHR23534:SF1">
    <property type="entry name" value="MAJOR FACILITATOR SUPERFAMILY PROTEIN"/>
    <property type="match status" value="1"/>
</dbReference>
<protein>
    <submittedName>
        <fullName evidence="5">Putative MFS family arabinose efflux permease</fullName>
    </submittedName>
</protein>
<feature type="transmembrane region" description="Helical" evidence="4">
    <location>
        <begin position="240"/>
        <end position="260"/>
    </location>
</feature>
<feature type="transmembrane region" description="Helical" evidence="4">
    <location>
        <begin position="72"/>
        <end position="92"/>
    </location>
</feature>
<feature type="transmembrane region" description="Helical" evidence="4">
    <location>
        <begin position="208"/>
        <end position="228"/>
    </location>
</feature>
<keyword evidence="1 4" id="KW-0812">Transmembrane</keyword>
<dbReference type="RefSeq" id="WP_110391178.1">
    <property type="nucleotide sequence ID" value="NZ_QJKI01000014.1"/>
</dbReference>
<feature type="transmembrane region" description="Helical" evidence="4">
    <location>
        <begin position="166"/>
        <end position="187"/>
    </location>
</feature>
<dbReference type="Proteomes" id="UP000247555">
    <property type="component" value="Unassembled WGS sequence"/>
</dbReference>
<keyword evidence="2 4" id="KW-1133">Transmembrane helix</keyword>
<reference evidence="5 6" key="1">
    <citation type="submission" date="2018-05" db="EMBL/GenBank/DDBJ databases">
        <title>Genomic Encyclopedia of Type Strains, Phase IV (KMG-IV): sequencing the most valuable type-strain genomes for metagenomic binning, comparative biology and taxonomic classification.</title>
        <authorList>
            <person name="Goeker M."/>
        </authorList>
    </citation>
    <scope>NUCLEOTIDE SEQUENCE [LARGE SCALE GENOMIC DNA]</scope>
    <source>
        <strain evidence="5 6">DSM 29661</strain>
    </source>
</reference>
<organism evidence="5 6">
    <name type="scientific">Rivihabitans pingtungensis</name>
    <dbReference type="NCBI Taxonomy" id="1054498"/>
    <lineage>
        <taxon>Bacteria</taxon>
        <taxon>Pseudomonadati</taxon>
        <taxon>Pseudomonadota</taxon>
        <taxon>Betaproteobacteria</taxon>
        <taxon>Neisseriales</taxon>
        <taxon>Aquaspirillaceae</taxon>
        <taxon>Rivihabitans</taxon>
    </lineage>
</organism>
<keyword evidence="3 4" id="KW-0472">Membrane</keyword>
<feature type="transmembrane region" description="Helical" evidence="4">
    <location>
        <begin position="42"/>
        <end position="65"/>
    </location>
</feature>
<dbReference type="InterPro" id="IPR011701">
    <property type="entry name" value="MFS"/>
</dbReference>
<dbReference type="InterPro" id="IPR036259">
    <property type="entry name" value="MFS_trans_sf"/>
</dbReference>
<feature type="transmembrane region" description="Helical" evidence="4">
    <location>
        <begin position="297"/>
        <end position="319"/>
    </location>
</feature>
<dbReference type="PANTHER" id="PTHR23534">
    <property type="entry name" value="MFS PERMEASE"/>
    <property type="match status" value="1"/>
</dbReference>
<sequence length="386" mass="40318">MTTLPPTVWLLALSQALAMTVVSLTLSASAWVGSKLAGPDWATLPLAAQYLATLLLLSPVAWAMTRLGRRPVLAAGALLGMLGLALAALAIARQQFAWFVAASGLVGAFNAVAQYYRFVAADVAPPGQHGRAIAATLTGGVLAAWLGPALASHTRLLGPQPFTVSFVWLAVLAGLAALCALVMRIPPGALPASGARRPWRTHARNPRLWLAVLAASSGYALMNLLMTATPLAMRCAQFDFAAAATVIQWHIVAMFAPSLLSGRLVQRLGAPGVMLGGAVLMLASVGISLRGETFGHFQWALALLGVGWNGVYVGASSLLTECCWPAEKAWIQAGNDSMVFLGVTLMTAAAAPAVNAWGWMTLNQLALAPLLLLAGACGWLYWRPPA</sequence>
<evidence type="ECO:0000256" key="3">
    <source>
        <dbReference type="ARBA" id="ARBA00023136"/>
    </source>
</evidence>
<feature type="transmembrane region" description="Helical" evidence="4">
    <location>
        <begin position="98"/>
        <end position="120"/>
    </location>
</feature>
<feature type="transmembrane region" description="Helical" evidence="4">
    <location>
        <begin position="132"/>
        <end position="151"/>
    </location>
</feature>
<dbReference type="GO" id="GO:0022857">
    <property type="term" value="F:transmembrane transporter activity"/>
    <property type="evidence" value="ECO:0007669"/>
    <property type="project" value="InterPro"/>
</dbReference>
<dbReference type="EMBL" id="QJKI01000014">
    <property type="protein sequence ID" value="PXX77930.1"/>
    <property type="molecule type" value="Genomic_DNA"/>
</dbReference>
<evidence type="ECO:0000313" key="5">
    <source>
        <dbReference type="EMBL" id="PXX77930.1"/>
    </source>
</evidence>
<name>A0A318KKE7_9NEIS</name>
<comment type="caution">
    <text evidence="5">The sequence shown here is derived from an EMBL/GenBank/DDBJ whole genome shotgun (WGS) entry which is preliminary data.</text>
</comment>
<evidence type="ECO:0000256" key="1">
    <source>
        <dbReference type="ARBA" id="ARBA00022692"/>
    </source>
</evidence>
<proteinExistence type="predicted"/>
<evidence type="ECO:0000256" key="2">
    <source>
        <dbReference type="ARBA" id="ARBA00022989"/>
    </source>
</evidence>
<dbReference type="AlphaFoldDB" id="A0A318KKE7"/>
<dbReference type="Gene3D" id="1.20.1250.20">
    <property type="entry name" value="MFS general substrate transporter like domains"/>
    <property type="match status" value="1"/>
</dbReference>
<feature type="transmembrane region" description="Helical" evidence="4">
    <location>
        <begin position="272"/>
        <end position="291"/>
    </location>
</feature>
<gene>
    <name evidence="5" type="ORF">DFR34_11417</name>
</gene>
<dbReference type="SUPFAM" id="SSF103473">
    <property type="entry name" value="MFS general substrate transporter"/>
    <property type="match status" value="1"/>
</dbReference>
<evidence type="ECO:0000256" key="4">
    <source>
        <dbReference type="SAM" id="Phobius"/>
    </source>
</evidence>
<accession>A0A318KKE7</accession>
<dbReference type="Pfam" id="PF07690">
    <property type="entry name" value="MFS_1"/>
    <property type="match status" value="1"/>
</dbReference>
<feature type="transmembrane region" description="Helical" evidence="4">
    <location>
        <begin position="365"/>
        <end position="382"/>
    </location>
</feature>
<dbReference type="OrthoDB" id="8558006at2"/>